<dbReference type="Gene3D" id="1.10.1740.10">
    <property type="match status" value="1"/>
</dbReference>
<keyword evidence="3" id="KW-0731">Sigma factor</keyword>
<evidence type="ECO:0000256" key="2">
    <source>
        <dbReference type="ARBA" id="ARBA00023015"/>
    </source>
</evidence>
<dbReference type="AlphaFoldDB" id="A0A2W5MBF0"/>
<evidence type="ECO:0000259" key="7">
    <source>
        <dbReference type="Pfam" id="PF08281"/>
    </source>
</evidence>
<dbReference type="InterPro" id="IPR014284">
    <property type="entry name" value="RNA_pol_sigma-70_dom"/>
</dbReference>
<dbReference type="InterPro" id="IPR039425">
    <property type="entry name" value="RNA_pol_sigma-70-like"/>
</dbReference>
<dbReference type="Pfam" id="PF04542">
    <property type="entry name" value="Sigma70_r2"/>
    <property type="match status" value="1"/>
</dbReference>
<feature type="domain" description="RNA polymerase sigma factor 70 region 4 type 2" evidence="7">
    <location>
        <begin position="181"/>
        <end position="232"/>
    </location>
</feature>
<dbReference type="PANTHER" id="PTHR43133:SF45">
    <property type="entry name" value="RNA POLYMERASE ECF-TYPE SIGMA FACTOR"/>
    <property type="match status" value="1"/>
</dbReference>
<feature type="domain" description="RNA polymerase sigma-70 region 2" evidence="6">
    <location>
        <begin position="88"/>
        <end position="152"/>
    </location>
</feature>
<keyword evidence="4" id="KW-0804">Transcription</keyword>
<dbReference type="GO" id="GO:0016987">
    <property type="term" value="F:sigma factor activity"/>
    <property type="evidence" value="ECO:0007669"/>
    <property type="project" value="UniProtKB-KW"/>
</dbReference>
<dbReference type="InterPro" id="IPR013324">
    <property type="entry name" value="RNA_pol_sigma_r3/r4-like"/>
</dbReference>
<comment type="caution">
    <text evidence="8">The sequence shown here is derived from an EMBL/GenBank/DDBJ whole genome shotgun (WGS) entry which is preliminary data.</text>
</comment>
<dbReference type="GO" id="GO:0003677">
    <property type="term" value="F:DNA binding"/>
    <property type="evidence" value="ECO:0007669"/>
    <property type="project" value="InterPro"/>
</dbReference>
<accession>A0A2W5MBF0</accession>
<dbReference type="InterPro" id="IPR036388">
    <property type="entry name" value="WH-like_DNA-bd_sf"/>
</dbReference>
<evidence type="ECO:0000256" key="4">
    <source>
        <dbReference type="ARBA" id="ARBA00023163"/>
    </source>
</evidence>
<protein>
    <recommendedName>
        <fullName evidence="10">Sigma-70 family RNA polymerase sigma factor</fullName>
    </recommendedName>
</protein>
<reference evidence="8 9" key="1">
    <citation type="submission" date="2017-08" db="EMBL/GenBank/DDBJ databases">
        <title>Infants hospitalized years apart are colonized by the same room-sourced microbial strains.</title>
        <authorList>
            <person name="Brooks B."/>
            <person name="Olm M.R."/>
            <person name="Firek B.A."/>
            <person name="Baker R."/>
            <person name="Thomas B.C."/>
            <person name="Morowitz M.J."/>
            <person name="Banfield J.F."/>
        </authorList>
    </citation>
    <scope>NUCLEOTIDE SEQUENCE [LARGE SCALE GENOMIC DNA]</scope>
    <source>
        <strain evidence="8">S2_005_003_R2_42</strain>
    </source>
</reference>
<dbReference type="GO" id="GO:0006352">
    <property type="term" value="P:DNA-templated transcription initiation"/>
    <property type="evidence" value="ECO:0007669"/>
    <property type="project" value="InterPro"/>
</dbReference>
<dbReference type="Gene3D" id="1.10.10.10">
    <property type="entry name" value="Winged helix-like DNA-binding domain superfamily/Winged helix DNA-binding domain"/>
    <property type="match status" value="1"/>
</dbReference>
<dbReference type="InterPro" id="IPR013249">
    <property type="entry name" value="RNA_pol_sigma70_r4_t2"/>
</dbReference>
<dbReference type="SUPFAM" id="SSF88946">
    <property type="entry name" value="Sigma2 domain of RNA polymerase sigma factors"/>
    <property type="match status" value="1"/>
</dbReference>
<dbReference type="NCBIfam" id="TIGR02937">
    <property type="entry name" value="sigma70-ECF"/>
    <property type="match status" value="1"/>
</dbReference>
<evidence type="ECO:0000256" key="3">
    <source>
        <dbReference type="ARBA" id="ARBA00023082"/>
    </source>
</evidence>
<keyword evidence="2" id="KW-0805">Transcription regulation</keyword>
<evidence type="ECO:0000259" key="6">
    <source>
        <dbReference type="Pfam" id="PF04542"/>
    </source>
</evidence>
<dbReference type="EMBL" id="QFPO01000019">
    <property type="protein sequence ID" value="PZQ10720.1"/>
    <property type="molecule type" value="Genomic_DNA"/>
</dbReference>
<evidence type="ECO:0008006" key="10">
    <source>
        <dbReference type="Google" id="ProtNLM"/>
    </source>
</evidence>
<name>A0A2W5MBF0_9GAMM</name>
<evidence type="ECO:0000313" key="9">
    <source>
        <dbReference type="Proteomes" id="UP000249046"/>
    </source>
</evidence>
<sequence length="242" mass="26620">MPRPARDSRRASGRIGAAILRGSSVASVLLPVGGVGLLSRRVGVVSYSKKREGPGVRNRDGLPTHGVGRRSRFDGSPKSPMDALWPKVQTFHPHLWRAVCGYELNPALREDLLQEVLLAIWESLPHLREPAMLLPFVLRIAHNLGASHVRSAVKAPIQVPFDGSLHDVADAASSIDSAQRQWLFQALATLPINQRQPLMLQLEGFDYQEIATMLGTSVENVGVRLNRARARLKILYGKEQAP</sequence>
<gene>
    <name evidence="8" type="ORF">DI564_15485</name>
</gene>
<feature type="compositionally biased region" description="Basic and acidic residues" evidence="5">
    <location>
        <begin position="49"/>
        <end position="62"/>
    </location>
</feature>
<dbReference type="SUPFAM" id="SSF88659">
    <property type="entry name" value="Sigma3 and sigma4 domains of RNA polymerase sigma factors"/>
    <property type="match status" value="1"/>
</dbReference>
<dbReference type="InterPro" id="IPR007627">
    <property type="entry name" value="RNA_pol_sigma70_r2"/>
</dbReference>
<feature type="region of interest" description="Disordered" evidence="5">
    <location>
        <begin position="49"/>
        <end position="79"/>
    </location>
</feature>
<proteinExistence type="inferred from homology"/>
<dbReference type="InterPro" id="IPR013325">
    <property type="entry name" value="RNA_pol_sigma_r2"/>
</dbReference>
<comment type="similarity">
    <text evidence="1">Belongs to the sigma-70 factor family. ECF subfamily.</text>
</comment>
<evidence type="ECO:0000313" key="8">
    <source>
        <dbReference type="EMBL" id="PZQ10720.1"/>
    </source>
</evidence>
<dbReference type="PANTHER" id="PTHR43133">
    <property type="entry name" value="RNA POLYMERASE ECF-TYPE SIGMA FACTO"/>
    <property type="match status" value="1"/>
</dbReference>
<organism evidence="8 9">
    <name type="scientific">Rhodanobacter denitrificans</name>
    <dbReference type="NCBI Taxonomy" id="666685"/>
    <lineage>
        <taxon>Bacteria</taxon>
        <taxon>Pseudomonadati</taxon>
        <taxon>Pseudomonadota</taxon>
        <taxon>Gammaproteobacteria</taxon>
        <taxon>Lysobacterales</taxon>
        <taxon>Rhodanobacteraceae</taxon>
        <taxon>Rhodanobacter</taxon>
    </lineage>
</organism>
<dbReference type="CDD" id="cd06171">
    <property type="entry name" value="Sigma70_r4"/>
    <property type="match status" value="1"/>
</dbReference>
<dbReference type="Pfam" id="PF08281">
    <property type="entry name" value="Sigma70_r4_2"/>
    <property type="match status" value="1"/>
</dbReference>
<evidence type="ECO:0000256" key="5">
    <source>
        <dbReference type="SAM" id="MobiDB-lite"/>
    </source>
</evidence>
<evidence type="ECO:0000256" key="1">
    <source>
        <dbReference type="ARBA" id="ARBA00010641"/>
    </source>
</evidence>
<dbReference type="Proteomes" id="UP000249046">
    <property type="component" value="Unassembled WGS sequence"/>
</dbReference>